<keyword evidence="9" id="KW-0753">Steroid metabolism</keyword>
<evidence type="ECO:0000313" key="18">
    <source>
        <dbReference type="EMBL" id="TFE41840.1"/>
    </source>
</evidence>
<dbReference type="InterPro" id="IPR017896">
    <property type="entry name" value="4Fe4S_Fe-S-bd"/>
</dbReference>
<dbReference type="GO" id="GO:0050660">
    <property type="term" value="F:flavin adenine dinucleotide binding"/>
    <property type="evidence" value="ECO:0007669"/>
    <property type="project" value="InterPro"/>
</dbReference>
<evidence type="ECO:0000256" key="4">
    <source>
        <dbReference type="ARBA" id="ARBA00022630"/>
    </source>
</evidence>
<dbReference type="PRINTS" id="PR00411">
    <property type="entry name" value="PNDRDTASEI"/>
</dbReference>
<sequence length="1152" mass="124196">MNRLSSVVTAIQAHYDVVVVGSGYGGGIAASRMARAGRRVCLLERGREFMAGEFPRTPFQGAEEVQYNTALAHIGSPLALLEVHVNDDVNAVVGCGLGGTSLINANVALEADPRLWDDPRWPAALRADKAGRDKGYASARAMLEPSPVPQSYPALPKLQALERSAQALGMEDQFSRPEITVTFDDRTNAAGVEQKACVGCGDCNSGCNYDAKNSTHMNYLPDAVAHGAQIFTGTAVHSVLRDAATGKWIVGYQLVSLGRESFGAPDLFVSADIVIVSAGTIGSTALLLRSRKQGLSVSNMLGKHFTGNGDVLAFAYNTEPVINGVGWGAHEKGEIAPVGPTITGLIDHRKTPNVRDGYVIEEGSLAGPVGAALVGLLGAAAPLEGVDVAPRSVAEQLAYDARVATSFLRGPYHGALHHTQSYLVMAHDDENGEIDVDDKGQPRIVWENAGKQPIFQAVEDVLKRATVPLGGKYMRNPISTDIIGNRTVTVHPLGGCGMGEDAEHGVVDHMGRVFSGATGNAVHDGLYVMDGAVMPMSLGVNPLLTISALAERNCELLLATHPLNAAPAEGAAVTPSLPPPPTPQAASSSLTPSSPQKIGLHFTETMVGTYTPNVAGEAATSPMEFTLTVESEDLADMISNPQHLAQTAGTLTCPALSAQPMTISDGTFNLFVVNESDVDERNMNYRMTLNATEGKTYFLSGKKIITRTSPINLWEQTNTLYAEVRESAQADAPLLGKATLIITPENFLKQQRTLEVTHAPDLKTRLEWTLKFGKFFAGVLFTEYGGVAAPLQYFDPKAEPRLKRALRAPAPQIVFFDTPDGTKLRLTRYHDPARKAARPVLLIHGSGVSSRIYSTDLIATNMVEYLFAAGYDVWLVDLRVSIEMPSVFVPTNVDKVAREDIPSAVAKIRELTGVPEIQALGHCMGGVALTMSLLYGLEGVRSVFISQVSAHPVPGTLEKIKAGLHIPDFMEHLGLLDVTAYTEHKSWPQNLLDEALKFYPLNHKEGCGNPICHRATFLYGLLYEHEQLNQTLHSNLQEILGVHDVGVFKHLAAMVRAHKVVDAEGKDVYLTGTDGMKGLEGMRRPIGFIHGDKNETYLPVSTQLTYEMLVKHFPEQPYERTIIPGYGHIDCIFGKNAAVDVYPVIVKYLDAH</sequence>
<dbReference type="PANTHER" id="PTHR47470:SF1">
    <property type="entry name" value="FAD-DEPENDENT OXIDOREDUCTASE 2 FAD BINDING DOMAIN-CONTAINING PROTEIN"/>
    <property type="match status" value="1"/>
</dbReference>
<keyword evidence="8" id="KW-1207">Sterol metabolism</keyword>
<keyword evidence="4" id="KW-0285">Flavoprotein</keyword>
<accession>A0A4Y8MWB3</accession>
<dbReference type="Proteomes" id="UP000297385">
    <property type="component" value="Unassembled WGS sequence"/>
</dbReference>
<proteinExistence type="inferred from homology"/>
<evidence type="ECO:0000256" key="12">
    <source>
        <dbReference type="ARBA" id="ARBA00049645"/>
    </source>
</evidence>
<evidence type="ECO:0000256" key="11">
    <source>
        <dbReference type="ARBA" id="ARBA00038856"/>
    </source>
</evidence>
<dbReference type="InterPro" id="IPR029058">
    <property type="entry name" value="AB_hydrolase_fold"/>
</dbReference>
<dbReference type="InterPro" id="IPR000073">
    <property type="entry name" value="AB_hydrolase_1"/>
</dbReference>
<dbReference type="PANTHER" id="PTHR47470">
    <property type="entry name" value="CHOLESTEROL OXIDASE"/>
    <property type="match status" value="1"/>
</dbReference>
<dbReference type="Gene3D" id="3.40.50.1820">
    <property type="entry name" value="alpha/beta hydrolase"/>
    <property type="match status" value="1"/>
</dbReference>
<dbReference type="GeneID" id="97308575"/>
<evidence type="ECO:0000256" key="16">
    <source>
        <dbReference type="SAM" id="MobiDB-lite"/>
    </source>
</evidence>
<evidence type="ECO:0000256" key="7">
    <source>
        <dbReference type="ARBA" id="ARBA00023098"/>
    </source>
</evidence>
<dbReference type="InterPro" id="IPR007867">
    <property type="entry name" value="GMC_OxRtase_C"/>
</dbReference>
<evidence type="ECO:0000256" key="3">
    <source>
        <dbReference type="ARBA" id="ARBA00022548"/>
    </source>
</evidence>
<keyword evidence="10" id="KW-0413">Isomerase</keyword>
<keyword evidence="6" id="KW-0560">Oxidoreductase</keyword>
<evidence type="ECO:0000313" key="19">
    <source>
        <dbReference type="Proteomes" id="UP000297385"/>
    </source>
</evidence>
<dbReference type="PROSITE" id="PS51379">
    <property type="entry name" value="4FE4S_FER_2"/>
    <property type="match status" value="1"/>
</dbReference>
<gene>
    <name evidence="18" type="ORF">E2553_34935</name>
</gene>
<dbReference type="Pfam" id="PF05199">
    <property type="entry name" value="GMC_oxred_C"/>
    <property type="match status" value="1"/>
</dbReference>
<dbReference type="EC" id="5.3.3.1" evidence="11"/>
<evidence type="ECO:0000256" key="6">
    <source>
        <dbReference type="ARBA" id="ARBA00023002"/>
    </source>
</evidence>
<organism evidence="18 19">
    <name type="scientific">Paraburkholderia dipogonis</name>
    <dbReference type="NCBI Taxonomy" id="1211383"/>
    <lineage>
        <taxon>Bacteria</taxon>
        <taxon>Pseudomonadati</taxon>
        <taxon>Pseudomonadota</taxon>
        <taxon>Betaproteobacteria</taxon>
        <taxon>Burkholderiales</taxon>
        <taxon>Burkholderiaceae</taxon>
        <taxon>Paraburkholderia</taxon>
    </lineage>
</organism>
<dbReference type="GO" id="GO:0016995">
    <property type="term" value="F:cholesterol oxidase activity"/>
    <property type="evidence" value="ECO:0007669"/>
    <property type="project" value="UniProtKB-EC"/>
</dbReference>
<dbReference type="Pfam" id="PF00732">
    <property type="entry name" value="GMC_oxred_N"/>
    <property type="match status" value="1"/>
</dbReference>
<evidence type="ECO:0000256" key="14">
    <source>
        <dbReference type="ARBA" id="ARBA00049744"/>
    </source>
</evidence>
<evidence type="ECO:0000256" key="1">
    <source>
        <dbReference type="ARBA" id="ARBA00001974"/>
    </source>
</evidence>
<evidence type="ECO:0000256" key="2">
    <source>
        <dbReference type="ARBA" id="ARBA00010790"/>
    </source>
</evidence>
<reference evidence="18 19" key="1">
    <citation type="submission" date="2019-03" db="EMBL/GenBank/DDBJ databases">
        <title>Complete Genome Sequence of Paraburkholderia dipogonis ICMP 19430T, a Nitrogen-fixing Symbiont of the South African Invasive Legume Dipogon lignosus in New Zealand.</title>
        <authorList>
            <person name="De Meyer S.E."/>
        </authorList>
    </citation>
    <scope>NUCLEOTIDE SEQUENCE [LARGE SCALE GENOMIC DNA]</scope>
    <source>
        <strain evidence="18 19">ICMP 19430</strain>
    </source>
</reference>
<keyword evidence="7" id="KW-0443">Lipid metabolism</keyword>
<feature type="compositionally biased region" description="Low complexity" evidence="16">
    <location>
        <begin position="584"/>
        <end position="595"/>
    </location>
</feature>
<comment type="pathway">
    <text evidence="12">Steroid metabolism; cholesterol degradation.</text>
</comment>
<evidence type="ECO:0000256" key="15">
    <source>
        <dbReference type="ARBA" id="ARBA00049778"/>
    </source>
</evidence>
<evidence type="ECO:0000256" key="8">
    <source>
        <dbReference type="ARBA" id="ARBA00023166"/>
    </source>
</evidence>
<evidence type="ECO:0000256" key="10">
    <source>
        <dbReference type="ARBA" id="ARBA00023235"/>
    </source>
</evidence>
<dbReference type="InterPro" id="IPR003953">
    <property type="entry name" value="FAD-dep_OxRdtase_2_FAD-bd"/>
</dbReference>
<evidence type="ECO:0000256" key="13">
    <source>
        <dbReference type="ARBA" id="ARBA00049723"/>
    </source>
</evidence>
<comment type="caution">
    <text evidence="18">The sequence shown here is derived from an EMBL/GenBank/DDBJ whole genome shotgun (WGS) entry which is preliminary data.</text>
</comment>
<dbReference type="AlphaFoldDB" id="A0A4Y8MWB3"/>
<dbReference type="EC" id="1.1.3.6" evidence="13"/>
<dbReference type="SUPFAM" id="SSF51905">
    <property type="entry name" value="FAD/NAD(P)-binding domain"/>
    <property type="match status" value="1"/>
</dbReference>
<evidence type="ECO:0000259" key="17">
    <source>
        <dbReference type="PROSITE" id="PS51379"/>
    </source>
</evidence>
<dbReference type="Pfam" id="PF12697">
    <property type="entry name" value="Abhydrolase_6"/>
    <property type="match status" value="1"/>
</dbReference>
<evidence type="ECO:0000256" key="9">
    <source>
        <dbReference type="ARBA" id="ARBA00023221"/>
    </source>
</evidence>
<dbReference type="InterPro" id="IPR052542">
    <property type="entry name" value="Cholesterol_Oxidase"/>
</dbReference>
<dbReference type="InterPro" id="IPR036188">
    <property type="entry name" value="FAD/NAD-bd_sf"/>
</dbReference>
<comment type="similarity">
    <text evidence="2">Belongs to the GMC oxidoreductase family.</text>
</comment>
<dbReference type="GO" id="GO:0008203">
    <property type="term" value="P:cholesterol metabolic process"/>
    <property type="evidence" value="ECO:0007669"/>
    <property type="project" value="UniProtKB-KW"/>
</dbReference>
<keyword evidence="3" id="KW-0153">Cholesterol metabolism</keyword>
<name>A0A4Y8MWB3_9BURK</name>
<dbReference type="RefSeq" id="WP_134465123.1">
    <property type="nucleotide sequence ID" value="NZ_JBHMFL010000064.1"/>
</dbReference>
<dbReference type="InterPro" id="IPR000172">
    <property type="entry name" value="GMC_OxRdtase_N"/>
</dbReference>
<keyword evidence="5" id="KW-0274">FAD</keyword>
<dbReference type="Gene3D" id="3.50.50.60">
    <property type="entry name" value="FAD/NAD(P)-binding domain"/>
    <property type="match status" value="3"/>
</dbReference>
<evidence type="ECO:0000256" key="5">
    <source>
        <dbReference type="ARBA" id="ARBA00022827"/>
    </source>
</evidence>
<protein>
    <recommendedName>
        <fullName evidence="14">Cholesterol oxidase</fullName>
        <ecNumber evidence="13">1.1.3.6</ecNumber>
        <ecNumber evidence="11">5.3.3.1</ecNumber>
    </recommendedName>
    <alternativeName>
        <fullName evidence="15">Cholesterol isomerase</fullName>
    </alternativeName>
</protein>
<dbReference type="Pfam" id="PF00890">
    <property type="entry name" value="FAD_binding_2"/>
    <property type="match status" value="1"/>
</dbReference>
<comment type="cofactor">
    <cofactor evidence="1">
        <name>FAD</name>
        <dbReference type="ChEBI" id="CHEBI:57692"/>
    </cofactor>
</comment>
<feature type="region of interest" description="Disordered" evidence="16">
    <location>
        <begin position="569"/>
        <end position="595"/>
    </location>
</feature>
<dbReference type="EMBL" id="SNVI01000002">
    <property type="protein sequence ID" value="TFE41840.1"/>
    <property type="molecule type" value="Genomic_DNA"/>
</dbReference>
<feature type="domain" description="4Fe-4S ferredoxin-type" evidence="17">
    <location>
        <begin position="188"/>
        <end position="217"/>
    </location>
</feature>
<dbReference type="SUPFAM" id="SSF53474">
    <property type="entry name" value="alpha/beta-Hydrolases"/>
    <property type="match status" value="1"/>
</dbReference>
<dbReference type="GO" id="GO:0004769">
    <property type="term" value="F:steroid Delta-isomerase activity"/>
    <property type="evidence" value="ECO:0007669"/>
    <property type="project" value="UniProtKB-EC"/>
</dbReference>